<protein>
    <submittedName>
        <fullName evidence="1">Uncharacterized protein</fullName>
    </submittedName>
</protein>
<accession>A0A367QRB3</accession>
<organism evidence="1 2">
    <name type="scientific">Nostoc minutum NIES-26</name>
    <dbReference type="NCBI Taxonomy" id="1844469"/>
    <lineage>
        <taxon>Bacteria</taxon>
        <taxon>Bacillati</taxon>
        <taxon>Cyanobacteriota</taxon>
        <taxon>Cyanophyceae</taxon>
        <taxon>Nostocales</taxon>
        <taxon>Nostocaceae</taxon>
        <taxon>Nostoc</taxon>
    </lineage>
</organism>
<sequence length="71" mass="8403">MSNYSPYDAILEHFEQKAIYYHSQHLLDAKQGIEGQLENRKQIRHAVRENSQQRLIELLTTQFLDKLGIFS</sequence>
<evidence type="ECO:0000313" key="2">
    <source>
        <dbReference type="Proteomes" id="UP000252107"/>
    </source>
</evidence>
<keyword evidence="2" id="KW-1185">Reference proteome</keyword>
<evidence type="ECO:0000313" key="1">
    <source>
        <dbReference type="EMBL" id="RCJ26231.1"/>
    </source>
</evidence>
<proteinExistence type="predicted"/>
<comment type="caution">
    <text evidence="1">The sequence shown here is derived from an EMBL/GenBank/DDBJ whole genome shotgun (WGS) entry which is preliminary data.</text>
</comment>
<dbReference type="AlphaFoldDB" id="A0A367QRB3"/>
<dbReference type="EMBL" id="LXQD01000308">
    <property type="protein sequence ID" value="RCJ26231.1"/>
    <property type="molecule type" value="Genomic_DNA"/>
</dbReference>
<name>A0A367QRB3_9NOSO</name>
<gene>
    <name evidence="1" type="ORF">A6770_26450</name>
</gene>
<dbReference type="Proteomes" id="UP000252107">
    <property type="component" value="Unassembled WGS sequence"/>
</dbReference>
<reference evidence="1" key="1">
    <citation type="submission" date="2016-04" db="EMBL/GenBank/DDBJ databases">
        <authorList>
            <person name="Tabuchi Yagui T.R."/>
        </authorList>
    </citation>
    <scope>NUCLEOTIDE SEQUENCE [LARGE SCALE GENOMIC DNA]</scope>
    <source>
        <strain evidence="1">NIES-26</strain>
    </source>
</reference>